<sequence>MVAKLLGNQDQAGCRATSATSFGCRVAQICYSALTTFNTIGEDLKTGAQVPAHSESYEKSFRSAYNDSEIVKMLAYPINKISCEIICKCSAGEEAQSIAIALLKSLSHYGWDAKVVITLAAFAVSYGEFWLVEHLRTKNQLAKHVAALKDLPETMEQQEVMEKQFKDAVKLLGTVLIATHIIIKFKELPSQYITWESPEMVNATAHIPTTVYWIIRSILACASILLNLVGGGHEYVSYCA</sequence>
<reference evidence="3" key="1">
    <citation type="submission" date="2024-07" db="EMBL/GenBank/DDBJ databases">
        <title>Two chromosome-level genome assemblies of Korean endemic species Abeliophyllum distichum and Forsythia ovata (Oleaceae).</title>
        <authorList>
            <person name="Jang H."/>
        </authorList>
    </citation>
    <scope>NUCLEOTIDE SEQUENCE [LARGE SCALE GENOMIC DNA]</scope>
</reference>
<keyword evidence="3" id="KW-1185">Reference proteome</keyword>
<dbReference type="Proteomes" id="UP001604277">
    <property type="component" value="Unassembled WGS sequence"/>
</dbReference>
<evidence type="ECO:0000313" key="2">
    <source>
        <dbReference type="EMBL" id="KAL2462673.1"/>
    </source>
</evidence>
<evidence type="ECO:0000313" key="3">
    <source>
        <dbReference type="Proteomes" id="UP001604277"/>
    </source>
</evidence>
<dbReference type="AlphaFoldDB" id="A0ABD1PFJ5"/>
<protein>
    <submittedName>
        <fullName evidence="2">Protein SIEVE ELEMENT OCCLUSION B</fullName>
    </submittedName>
</protein>
<comment type="caution">
    <text evidence="2">The sequence shown here is derived from an EMBL/GenBank/DDBJ whole genome shotgun (WGS) entry which is preliminary data.</text>
</comment>
<proteinExistence type="predicted"/>
<dbReference type="PANTHER" id="PTHR33232">
    <property type="entry name" value="PROTEIN SIEVE ELEMENT OCCLUSION B-LIKE"/>
    <property type="match status" value="1"/>
</dbReference>
<dbReference type="InterPro" id="IPR039299">
    <property type="entry name" value="SEOA"/>
</dbReference>
<dbReference type="Pfam" id="PF14576">
    <property type="entry name" value="SEO_N"/>
    <property type="match status" value="1"/>
</dbReference>
<feature type="domain" description="Sieve element occlusion N-terminal" evidence="1">
    <location>
        <begin position="49"/>
        <end position="236"/>
    </location>
</feature>
<name>A0ABD1PFJ5_9LAMI</name>
<accession>A0ABD1PFJ5</accession>
<dbReference type="PANTHER" id="PTHR33232:SF20">
    <property type="entry name" value="PROTEIN SIEVE ELEMENT OCCLUSION B-LIKE"/>
    <property type="match status" value="1"/>
</dbReference>
<gene>
    <name evidence="2" type="ORF">Fot_53910</name>
</gene>
<evidence type="ECO:0000259" key="1">
    <source>
        <dbReference type="Pfam" id="PF14576"/>
    </source>
</evidence>
<organism evidence="2 3">
    <name type="scientific">Forsythia ovata</name>
    <dbReference type="NCBI Taxonomy" id="205694"/>
    <lineage>
        <taxon>Eukaryota</taxon>
        <taxon>Viridiplantae</taxon>
        <taxon>Streptophyta</taxon>
        <taxon>Embryophyta</taxon>
        <taxon>Tracheophyta</taxon>
        <taxon>Spermatophyta</taxon>
        <taxon>Magnoliopsida</taxon>
        <taxon>eudicotyledons</taxon>
        <taxon>Gunneridae</taxon>
        <taxon>Pentapetalae</taxon>
        <taxon>asterids</taxon>
        <taxon>lamiids</taxon>
        <taxon>Lamiales</taxon>
        <taxon>Oleaceae</taxon>
        <taxon>Forsythieae</taxon>
        <taxon>Forsythia</taxon>
    </lineage>
</organism>
<dbReference type="InterPro" id="IPR027942">
    <property type="entry name" value="SEO_N"/>
</dbReference>
<dbReference type="EMBL" id="JBFOLJ010000020">
    <property type="protein sequence ID" value="KAL2462673.1"/>
    <property type="molecule type" value="Genomic_DNA"/>
</dbReference>